<dbReference type="GO" id="GO:0016554">
    <property type="term" value="P:cytidine to uridine editing"/>
    <property type="evidence" value="ECO:0007669"/>
    <property type="project" value="TreeGrafter"/>
</dbReference>
<evidence type="ECO:0000313" key="14">
    <source>
        <dbReference type="Proteomes" id="UP000694856"/>
    </source>
</evidence>
<dbReference type="GO" id="GO:0045869">
    <property type="term" value="P:negative regulation of single stranded viral RNA replication via double stranded DNA intermediate"/>
    <property type="evidence" value="ECO:0007669"/>
    <property type="project" value="TreeGrafter"/>
</dbReference>
<comment type="cofactor">
    <cofactor evidence="1">
        <name>Zn(2+)</name>
        <dbReference type="ChEBI" id="CHEBI:29105"/>
    </cofactor>
</comment>
<evidence type="ECO:0000256" key="8">
    <source>
        <dbReference type="ARBA" id="ARBA00022833"/>
    </source>
</evidence>
<evidence type="ECO:0000256" key="4">
    <source>
        <dbReference type="ARBA" id="ARBA00022490"/>
    </source>
</evidence>
<organism evidence="14 15">
    <name type="scientific">Camelus ferus</name>
    <name type="common">Wild bactrian camel</name>
    <name type="synonym">Camelus bactrianus ferus</name>
    <dbReference type="NCBI Taxonomy" id="419612"/>
    <lineage>
        <taxon>Eukaryota</taxon>
        <taxon>Metazoa</taxon>
        <taxon>Chordata</taxon>
        <taxon>Craniata</taxon>
        <taxon>Vertebrata</taxon>
        <taxon>Euteleostomi</taxon>
        <taxon>Mammalia</taxon>
        <taxon>Eutheria</taxon>
        <taxon>Laurasiatheria</taxon>
        <taxon>Artiodactyla</taxon>
        <taxon>Tylopoda</taxon>
        <taxon>Camelidae</taxon>
        <taxon>Camelus</taxon>
    </lineage>
</organism>
<evidence type="ECO:0000259" key="13">
    <source>
        <dbReference type="PROSITE" id="PS51747"/>
    </source>
</evidence>
<name>A0A8B7K3X4_CAMFR</name>
<dbReference type="Pfam" id="PF18772">
    <property type="entry name" value="APOBEC2"/>
    <property type="match status" value="1"/>
</dbReference>
<protein>
    <recommendedName>
        <fullName evidence="11">single-stranded DNA cytosine deaminase</fullName>
        <ecNumber evidence="11">3.5.4.38</ecNumber>
    </recommendedName>
</protein>
<evidence type="ECO:0000256" key="9">
    <source>
        <dbReference type="ARBA" id="ARBA00022859"/>
    </source>
</evidence>
<evidence type="ECO:0000256" key="11">
    <source>
        <dbReference type="ARBA" id="ARBA00029489"/>
    </source>
</evidence>
<keyword evidence="4" id="KW-0963">Cytoplasm</keyword>
<keyword evidence="5" id="KW-0399">Innate immunity</keyword>
<gene>
    <name evidence="15" type="primary">LOC102512329</name>
</gene>
<dbReference type="PROSITE" id="PS51747">
    <property type="entry name" value="CYT_DCMP_DEAMINASES_2"/>
    <property type="match status" value="2"/>
</dbReference>
<dbReference type="GO" id="GO:0004126">
    <property type="term" value="F:cytidine deaminase activity"/>
    <property type="evidence" value="ECO:0007669"/>
    <property type="project" value="TreeGrafter"/>
</dbReference>
<dbReference type="PROSITE" id="PS00903">
    <property type="entry name" value="CYT_DCMP_DEAMINASES_1"/>
    <property type="match status" value="3"/>
</dbReference>
<feature type="domain" description="CMP/dCMP-type deaminase" evidence="13">
    <location>
        <begin position="258"/>
        <end position="364"/>
    </location>
</feature>
<dbReference type="GO" id="GO:0005634">
    <property type="term" value="C:nucleus"/>
    <property type="evidence" value="ECO:0007669"/>
    <property type="project" value="TreeGrafter"/>
</dbReference>
<comment type="similarity">
    <text evidence="3">Belongs to the cytidine and deoxycytidylate deaminase family.</text>
</comment>
<dbReference type="PANTHER" id="PTHR13857">
    <property type="entry name" value="MRNA EDITING ENZYME"/>
    <property type="match status" value="1"/>
</dbReference>
<dbReference type="SUPFAM" id="SSF53927">
    <property type="entry name" value="Cytidine deaminase-like"/>
    <property type="match status" value="3"/>
</dbReference>
<dbReference type="RefSeq" id="XP_014407205.2">
    <property type="nucleotide sequence ID" value="XM_014551719.2"/>
</dbReference>
<evidence type="ECO:0000256" key="3">
    <source>
        <dbReference type="ARBA" id="ARBA00006576"/>
    </source>
</evidence>
<dbReference type="InterPro" id="IPR016193">
    <property type="entry name" value="Cytidine_deaminase-like"/>
</dbReference>
<keyword evidence="14" id="KW-1185">Reference proteome</keyword>
<dbReference type="GO" id="GO:0051607">
    <property type="term" value="P:defense response to virus"/>
    <property type="evidence" value="ECO:0007669"/>
    <property type="project" value="UniProtKB-KW"/>
</dbReference>
<dbReference type="GO" id="GO:0003723">
    <property type="term" value="F:RNA binding"/>
    <property type="evidence" value="ECO:0007669"/>
    <property type="project" value="TreeGrafter"/>
</dbReference>
<dbReference type="AlphaFoldDB" id="A0A8B7K3X4"/>
<comment type="subcellular location">
    <subcellularLocation>
        <location evidence="2">Cytoplasm</location>
    </subcellularLocation>
</comment>
<evidence type="ECO:0000256" key="1">
    <source>
        <dbReference type="ARBA" id="ARBA00001947"/>
    </source>
</evidence>
<keyword evidence="6" id="KW-0479">Metal-binding</keyword>
<dbReference type="GO" id="GO:0070383">
    <property type="term" value="P:DNA cytosine deamination"/>
    <property type="evidence" value="ECO:0007669"/>
    <property type="project" value="TreeGrafter"/>
</dbReference>
<evidence type="ECO:0000256" key="5">
    <source>
        <dbReference type="ARBA" id="ARBA00022588"/>
    </source>
</evidence>
<dbReference type="GO" id="GO:0045087">
    <property type="term" value="P:innate immune response"/>
    <property type="evidence" value="ECO:0007669"/>
    <property type="project" value="UniProtKB-KW"/>
</dbReference>
<dbReference type="PANTHER" id="PTHR13857:SF45">
    <property type="entry name" value="DNA DC-DU-EDITING ENZYME APOBEC-3F"/>
    <property type="match status" value="1"/>
</dbReference>
<evidence type="ECO:0000256" key="2">
    <source>
        <dbReference type="ARBA" id="ARBA00004496"/>
    </source>
</evidence>
<dbReference type="Gene3D" id="3.40.140.10">
    <property type="entry name" value="Cytidine Deaminase, domain 2"/>
    <property type="match status" value="3"/>
</dbReference>
<evidence type="ECO:0000256" key="12">
    <source>
        <dbReference type="ARBA" id="ARBA00049114"/>
    </source>
</evidence>
<evidence type="ECO:0000256" key="7">
    <source>
        <dbReference type="ARBA" id="ARBA00022801"/>
    </source>
</evidence>
<dbReference type="GO" id="GO:0000932">
    <property type="term" value="C:P-body"/>
    <property type="evidence" value="ECO:0007669"/>
    <property type="project" value="TreeGrafter"/>
</dbReference>
<keyword evidence="10" id="KW-0051">Antiviral defense</keyword>
<evidence type="ECO:0000256" key="10">
    <source>
        <dbReference type="ARBA" id="ARBA00023118"/>
    </source>
</evidence>
<keyword evidence="9" id="KW-0391">Immunity</keyword>
<keyword evidence="7" id="KW-0378">Hydrolase</keyword>
<reference evidence="15" key="1">
    <citation type="submission" date="2025-08" db="UniProtKB">
        <authorList>
            <consortium name="RefSeq"/>
        </authorList>
    </citation>
    <scope>IDENTIFICATION</scope>
    <source>
        <tissue evidence="15">Ear skin</tissue>
    </source>
</reference>
<comment type="catalytic activity">
    <reaction evidence="12">
        <text>a 2'-deoxycytidine in single-stranded DNA + H2O + H(+) = a 2'-deoxyuridine in single-stranded DNA + NH4(+)</text>
        <dbReference type="Rhea" id="RHEA:50948"/>
        <dbReference type="Rhea" id="RHEA-COMP:12846"/>
        <dbReference type="Rhea" id="RHEA-COMP:12847"/>
        <dbReference type="ChEBI" id="CHEBI:15377"/>
        <dbReference type="ChEBI" id="CHEBI:15378"/>
        <dbReference type="ChEBI" id="CHEBI:28938"/>
        <dbReference type="ChEBI" id="CHEBI:85452"/>
        <dbReference type="ChEBI" id="CHEBI:133902"/>
        <dbReference type="EC" id="3.5.4.38"/>
    </reaction>
</comment>
<dbReference type="EC" id="3.5.4.38" evidence="11"/>
<dbReference type="Proteomes" id="UP000694856">
    <property type="component" value="Chromosome 12"/>
</dbReference>
<dbReference type="InterPro" id="IPR050610">
    <property type="entry name" value="APOBEC_Cyt_Deaminase"/>
</dbReference>
<feature type="domain" description="CMP/dCMP-type deaminase" evidence="13">
    <location>
        <begin position="442"/>
        <end position="544"/>
    </location>
</feature>
<evidence type="ECO:0000313" key="15">
    <source>
        <dbReference type="RefSeq" id="XP_014407205.2"/>
    </source>
</evidence>
<dbReference type="KEGG" id="cfr:102512329"/>
<sequence length="625" mass="73396">MEASTAPRARCLMDEHTFTHNFSNHKRTHKTYLCYEVEILHGDSGIPPDEDKGFLCNKGTDQPGLPCHVELYLLGRIRSWKLDRKLHCRLTCFISWTPCGTCARELAEFLKENSHVSLCIFASRIYSLNDYEAGLRTLQEAGAQIAIMTFKEFRHCWETFVDHQGRPFQPWDELDINSQGLSKELQAILQTRQTRLGGHSQMRALGEEMEPQRPRQRAGLGLASQGGCSQMPWISNPVERIVPQTFSFHFKNLMFASGRNCTYLCYQVKRKEHCSPVFPDKGVFQNEVNTPCHAELCFLSWFNKRLSPDECYHITWFMSWSPCFACTEQVAKFLEKNRNVRLSIFAARLYYFWQPAVQQGLRRLHGVGACVGIMSYQDFKYCWENFVYNQRMPFKPWEKQCENSKILVTKLEEILRNTMSLLKEDIFNKQFGNQPRVTAPYYRRKTYLCYQLKGPNGSILAQGCVRNKKQRHAEIRFIDKINFMNLNPNQSYEIICYVTWSPCPTCAEKLVDLINDQVHLKLQIFASRLYFHWVRKYQIGLQYLWASQVTVAVMNRQEFKDCWEKFVDNQGKDFQGWYKLEEYNRSISRRLNRILMQPLKQNNLEDSFRDLRLGSPSPSSRSYSR</sequence>
<accession>A0A8B7K3X4</accession>
<evidence type="ECO:0000256" key="6">
    <source>
        <dbReference type="ARBA" id="ARBA00022723"/>
    </source>
</evidence>
<dbReference type="GeneID" id="102512329"/>
<dbReference type="CDD" id="cd01283">
    <property type="entry name" value="cytidine_deaminase"/>
    <property type="match status" value="2"/>
</dbReference>
<keyword evidence="8" id="KW-0862">Zinc</keyword>
<dbReference type="Pfam" id="PF18782">
    <property type="entry name" value="NAD2"/>
    <property type="match status" value="2"/>
</dbReference>
<dbReference type="FunFam" id="3.40.140.10:FF:000047">
    <property type="entry name" value="Apolipoprotein B editing enzyme catalytic polypeptide-like 3H"/>
    <property type="match status" value="1"/>
</dbReference>
<dbReference type="GO" id="GO:0008270">
    <property type="term" value="F:zinc ion binding"/>
    <property type="evidence" value="ECO:0007669"/>
    <property type="project" value="InterPro"/>
</dbReference>
<dbReference type="InterPro" id="IPR002125">
    <property type="entry name" value="CMP_dCMP_dom"/>
</dbReference>
<proteinExistence type="inferred from homology"/>
<dbReference type="InterPro" id="IPR016192">
    <property type="entry name" value="APOBEC/CMP_deaminase_Zn-bd"/>
</dbReference>
<dbReference type="FunFam" id="3.40.140.10:FF:000029">
    <property type="entry name" value="DNA dC-&gt;dU-editing enzyme APOBEC-3G"/>
    <property type="match status" value="1"/>
</dbReference>